<proteinExistence type="predicted"/>
<dbReference type="Proteomes" id="UP000078284">
    <property type="component" value="Chromosome 5"/>
</dbReference>
<gene>
    <name evidence="2" type="ordered locus">AXX17_At5g61870</name>
</gene>
<protein>
    <recommendedName>
        <fullName evidence="4">Transmembrane protein</fullName>
    </recommendedName>
</protein>
<dbReference type="EMBL" id="LUHQ01000005">
    <property type="protein sequence ID" value="OAO89682.1"/>
    <property type="molecule type" value="Genomic_DNA"/>
</dbReference>
<evidence type="ECO:0000313" key="3">
    <source>
        <dbReference type="Proteomes" id="UP000078284"/>
    </source>
</evidence>
<evidence type="ECO:0000313" key="2">
    <source>
        <dbReference type="EMBL" id="OAO89682.1"/>
    </source>
</evidence>
<keyword evidence="1" id="KW-1133">Transmembrane helix</keyword>
<organism evidence="2 3">
    <name type="scientific">Arabidopsis thaliana</name>
    <name type="common">Mouse-ear cress</name>
    <dbReference type="NCBI Taxonomy" id="3702"/>
    <lineage>
        <taxon>Eukaryota</taxon>
        <taxon>Viridiplantae</taxon>
        <taxon>Streptophyta</taxon>
        <taxon>Embryophyta</taxon>
        <taxon>Tracheophyta</taxon>
        <taxon>Spermatophyta</taxon>
        <taxon>Magnoliopsida</taxon>
        <taxon>eudicotyledons</taxon>
        <taxon>Gunneridae</taxon>
        <taxon>Pentapetalae</taxon>
        <taxon>rosids</taxon>
        <taxon>malvids</taxon>
        <taxon>Brassicales</taxon>
        <taxon>Brassicaceae</taxon>
        <taxon>Camelineae</taxon>
        <taxon>Arabidopsis</taxon>
    </lineage>
</organism>
<sequence length="58" mass="6842">MEFDSDFLVLLLNLNMISFLRVFGYVGFFISRITVIHRRIDFTPIEERRICIGGQSMN</sequence>
<keyword evidence="1" id="KW-0472">Membrane</keyword>
<feature type="transmembrane region" description="Helical" evidence="1">
    <location>
        <begin position="6"/>
        <end position="30"/>
    </location>
</feature>
<evidence type="ECO:0000256" key="1">
    <source>
        <dbReference type="SAM" id="Phobius"/>
    </source>
</evidence>
<comment type="caution">
    <text evidence="2">The sequence shown here is derived from an EMBL/GenBank/DDBJ whole genome shotgun (WGS) entry which is preliminary data.</text>
</comment>
<keyword evidence="1" id="KW-0812">Transmembrane</keyword>
<accession>A0A178U985</accession>
<dbReference type="AlphaFoldDB" id="A0A178U985"/>
<name>A0A178U985_ARATH</name>
<evidence type="ECO:0008006" key="4">
    <source>
        <dbReference type="Google" id="ProtNLM"/>
    </source>
</evidence>
<reference evidence="3" key="1">
    <citation type="journal article" date="2016" name="Proc. Natl. Acad. Sci. U.S.A.">
        <title>Chromosome-level assembly of Arabidopsis thaliana Ler reveals the extent of translocation and inversion polymorphisms.</title>
        <authorList>
            <person name="Zapata L."/>
            <person name="Ding J."/>
            <person name="Willing E.M."/>
            <person name="Hartwig B."/>
            <person name="Bezdan D."/>
            <person name="Jiao W.B."/>
            <person name="Patel V."/>
            <person name="Velikkakam James G."/>
            <person name="Koornneef M."/>
            <person name="Ossowski S."/>
            <person name="Schneeberger K."/>
        </authorList>
    </citation>
    <scope>NUCLEOTIDE SEQUENCE [LARGE SCALE GENOMIC DNA]</scope>
    <source>
        <strain evidence="3">cv. Landsberg erecta</strain>
    </source>
</reference>